<sequence length="304" mass="31927">MKHSLSIIFILIAAMMWGTTGTAQVFAPAEAHPIIIGASRLAVGGLALFIFVMAQRKFQLRGWPVLPTFIAALSMAAYQPFFFSAVSITGVAVGTVVAIGSAPIIAGLLDWVIQRKPPGPTWGIATILAIAGCLLLTLPGEEVTVSPVGFLLAIGAGLSFAVYTAASKKLLQQQPSEAVVAVVFSLSALFLVPLFFLYDLSWLTEFRGIIVVLHLGIVATAIAYLLFTRGLTGVASSTAVTLALAEPLTAALLGVFLVGEALSFIAWGGVLLLLLGLAVLTGFTGARTPSTRFMRNKKDKVNVE</sequence>
<feature type="transmembrane region" description="Helical" evidence="6">
    <location>
        <begin position="88"/>
        <end position="109"/>
    </location>
</feature>
<organism evidence="8 9">
    <name type="scientific">Halalkalibacterium halodurans (strain ATCC BAA-125 / DSM 18197 / FERM 7344 / JCM 9153 / C-125)</name>
    <name type="common">Bacillus halodurans</name>
    <dbReference type="NCBI Taxonomy" id="272558"/>
    <lineage>
        <taxon>Bacteria</taxon>
        <taxon>Bacillati</taxon>
        <taxon>Bacillota</taxon>
        <taxon>Bacilli</taxon>
        <taxon>Bacillales</taxon>
        <taxon>Bacillaceae</taxon>
        <taxon>Halalkalibacterium (ex Joshi et al. 2022)</taxon>
    </lineage>
</organism>
<keyword evidence="4 6" id="KW-1133">Transmembrane helix</keyword>
<keyword evidence="3 6" id="KW-0812">Transmembrane</keyword>
<feature type="transmembrane region" description="Helical" evidence="6">
    <location>
        <begin position="65"/>
        <end position="82"/>
    </location>
</feature>
<dbReference type="PANTHER" id="PTHR32322:SF2">
    <property type="entry name" value="EAMA DOMAIN-CONTAINING PROTEIN"/>
    <property type="match status" value="1"/>
</dbReference>
<evidence type="ECO:0000313" key="9">
    <source>
        <dbReference type="Proteomes" id="UP000001258"/>
    </source>
</evidence>
<evidence type="ECO:0000256" key="1">
    <source>
        <dbReference type="ARBA" id="ARBA00004127"/>
    </source>
</evidence>
<feature type="transmembrane region" description="Helical" evidence="6">
    <location>
        <begin position="121"/>
        <end position="139"/>
    </location>
</feature>
<dbReference type="AlphaFoldDB" id="Q9KBJ6"/>
<feature type="transmembrane region" description="Helical" evidence="6">
    <location>
        <begin position="178"/>
        <end position="197"/>
    </location>
</feature>
<feature type="domain" description="EamA" evidence="7">
    <location>
        <begin position="6"/>
        <end position="137"/>
    </location>
</feature>
<gene>
    <name evidence="8" type="ordered locus">BH1931</name>
</gene>
<evidence type="ECO:0000256" key="5">
    <source>
        <dbReference type="ARBA" id="ARBA00023136"/>
    </source>
</evidence>
<dbReference type="GO" id="GO:0016020">
    <property type="term" value="C:membrane"/>
    <property type="evidence" value="ECO:0007669"/>
    <property type="project" value="UniProtKB-SubCell"/>
</dbReference>
<evidence type="ECO:0000256" key="6">
    <source>
        <dbReference type="SAM" id="Phobius"/>
    </source>
</evidence>
<dbReference type="HOGENOM" id="CLU_033863_9_2_9"/>
<reference evidence="8 9" key="1">
    <citation type="journal article" date="2000" name="Nucleic Acids Res.">
        <title>Complete genome sequence of the alkaliphilic bacterium Bacillus halodurans and genomic sequence comparison with Bacillus subtilis.</title>
        <authorList>
            <person name="Takami H."/>
            <person name="Nakasone K."/>
            <person name="Takaki Y."/>
            <person name="Maeno G."/>
            <person name="Sasaki R."/>
            <person name="Masui N."/>
            <person name="Fuji F."/>
            <person name="Hirama C."/>
            <person name="Nakamura Y."/>
            <person name="Ogasawara N."/>
            <person name="Kuhara S."/>
            <person name="Horikoshi K."/>
        </authorList>
    </citation>
    <scope>NUCLEOTIDE SEQUENCE [LARGE SCALE GENOMIC DNA]</scope>
    <source>
        <strain evidence="9">ATCC BAA-125 / DSM 18197 / FERM 7344 / JCM 9153 / C-125</strain>
    </source>
</reference>
<dbReference type="Pfam" id="PF00892">
    <property type="entry name" value="EamA"/>
    <property type="match status" value="2"/>
</dbReference>
<dbReference type="SUPFAM" id="SSF103481">
    <property type="entry name" value="Multidrug resistance efflux transporter EmrE"/>
    <property type="match status" value="2"/>
</dbReference>
<comment type="subcellular location">
    <subcellularLocation>
        <location evidence="1">Endomembrane system</location>
        <topology evidence="1">Multi-pass membrane protein</topology>
    </subcellularLocation>
</comment>
<feature type="transmembrane region" description="Helical" evidence="6">
    <location>
        <begin position="264"/>
        <end position="286"/>
    </location>
</feature>
<dbReference type="eggNOG" id="COG0697">
    <property type="taxonomic scope" value="Bacteria"/>
</dbReference>
<feature type="transmembrane region" description="Helical" evidence="6">
    <location>
        <begin position="33"/>
        <end position="53"/>
    </location>
</feature>
<feature type="transmembrane region" description="Helical" evidence="6">
    <location>
        <begin position="239"/>
        <end position="258"/>
    </location>
</feature>
<dbReference type="InterPro" id="IPR037185">
    <property type="entry name" value="EmrE-like"/>
</dbReference>
<dbReference type="PANTHER" id="PTHR32322">
    <property type="entry name" value="INNER MEMBRANE TRANSPORTER"/>
    <property type="match status" value="1"/>
</dbReference>
<proteinExistence type="inferred from homology"/>
<feature type="domain" description="EamA" evidence="7">
    <location>
        <begin position="149"/>
        <end position="281"/>
    </location>
</feature>
<dbReference type="PIR" id="C83891">
    <property type="entry name" value="C83891"/>
</dbReference>
<dbReference type="InterPro" id="IPR050638">
    <property type="entry name" value="AA-Vitamin_Transporters"/>
</dbReference>
<dbReference type="STRING" id="272558.gene:10727829"/>
<evidence type="ECO:0000256" key="3">
    <source>
        <dbReference type="ARBA" id="ARBA00022692"/>
    </source>
</evidence>
<keyword evidence="9" id="KW-1185">Reference proteome</keyword>
<dbReference type="KEGG" id="bha:BH1931"/>
<dbReference type="EMBL" id="BA000004">
    <property type="protein sequence ID" value="BAB05650.1"/>
    <property type="molecule type" value="Genomic_DNA"/>
</dbReference>
<dbReference type="InterPro" id="IPR000620">
    <property type="entry name" value="EamA_dom"/>
</dbReference>
<keyword evidence="5 6" id="KW-0472">Membrane</keyword>
<dbReference type="Proteomes" id="UP000001258">
    <property type="component" value="Chromosome"/>
</dbReference>
<name>Q9KBJ6_HALH5</name>
<feature type="transmembrane region" description="Helical" evidence="6">
    <location>
        <begin position="145"/>
        <end position="166"/>
    </location>
</feature>
<evidence type="ECO:0000313" key="8">
    <source>
        <dbReference type="EMBL" id="BAB05650.1"/>
    </source>
</evidence>
<evidence type="ECO:0000256" key="2">
    <source>
        <dbReference type="ARBA" id="ARBA00007362"/>
    </source>
</evidence>
<accession>Q9KBJ6</accession>
<comment type="similarity">
    <text evidence="2">Belongs to the EamA transporter family.</text>
</comment>
<protein>
    <submittedName>
        <fullName evidence="8">BH1931 protein</fullName>
    </submittedName>
</protein>
<dbReference type="RefSeq" id="WP_010898090.1">
    <property type="nucleotide sequence ID" value="NC_002570.2"/>
</dbReference>
<evidence type="ECO:0000256" key="4">
    <source>
        <dbReference type="ARBA" id="ARBA00022989"/>
    </source>
</evidence>
<evidence type="ECO:0000259" key="7">
    <source>
        <dbReference type="Pfam" id="PF00892"/>
    </source>
</evidence>
<feature type="transmembrane region" description="Helical" evidence="6">
    <location>
        <begin position="209"/>
        <end position="227"/>
    </location>
</feature>